<organism evidence="2 3">
    <name type="scientific">Capnocytophaga granulosa</name>
    <dbReference type="NCBI Taxonomy" id="45242"/>
    <lineage>
        <taxon>Bacteria</taxon>
        <taxon>Pseudomonadati</taxon>
        <taxon>Bacteroidota</taxon>
        <taxon>Flavobacteriia</taxon>
        <taxon>Flavobacteriales</taxon>
        <taxon>Flavobacteriaceae</taxon>
        <taxon>Capnocytophaga</taxon>
    </lineage>
</organism>
<evidence type="ECO:0000259" key="1">
    <source>
        <dbReference type="PROSITE" id="PS51352"/>
    </source>
</evidence>
<dbReference type="Pfam" id="PF14289">
    <property type="entry name" value="DUF4369"/>
    <property type="match status" value="1"/>
</dbReference>
<dbReference type="InterPro" id="IPR013766">
    <property type="entry name" value="Thioredoxin_domain"/>
</dbReference>
<dbReference type="PANTHER" id="PTHR42852:SF13">
    <property type="entry name" value="PROTEIN DIPZ"/>
    <property type="match status" value="1"/>
</dbReference>
<dbReference type="InterPro" id="IPR012336">
    <property type="entry name" value="Thioredoxin-like_fold"/>
</dbReference>
<comment type="caution">
    <text evidence="2">The sequence shown here is derived from an EMBL/GenBank/DDBJ whole genome shotgun (WGS) entry which is preliminary data.</text>
</comment>
<proteinExistence type="predicted"/>
<dbReference type="PROSITE" id="PS51352">
    <property type="entry name" value="THIOREDOXIN_2"/>
    <property type="match status" value="1"/>
</dbReference>
<sequence length="353" mass="40160">MRTIFSYLCLLQAAVGFSQNFTLTGRVSSPYEGKIYLWYGDKVDSTEVSNKEFYFSGQVPYPTKASLSVSPKFKNTGFFVLEAGDLSTDIAIENRHQVYLKGLNGSPSLNEVKDILIFRHKNASLSNLADLLTPRLEKLIKREPKSQFAGILLSDLMTDRILPYRYAQRLYDLLDKRTQDKEDIQKIEQMLSAMSRTQIGSQLPDMEFDTEKGREKLSAAKKKLTLVLFTASDCIACVEVTRQFAELYKKYHSSHGFTIYAVYLDHERNTWLDHIHREGYRFTTLIAPKKFKDETLQSLGIIDVPSNFLIDENGKILAVNITPKGVHRGLDPEAAAYVPVPKKVKGKKVKKLK</sequence>
<gene>
    <name evidence="2" type="ORF">SAMN05444420_105165</name>
</gene>
<dbReference type="Proteomes" id="UP000182771">
    <property type="component" value="Unassembled WGS sequence"/>
</dbReference>
<keyword evidence="3" id="KW-1185">Reference proteome</keyword>
<dbReference type="InterPro" id="IPR050553">
    <property type="entry name" value="Thioredoxin_ResA/DsbE_sf"/>
</dbReference>
<dbReference type="InterPro" id="IPR036249">
    <property type="entry name" value="Thioredoxin-like_sf"/>
</dbReference>
<dbReference type="PANTHER" id="PTHR42852">
    <property type="entry name" value="THIOL:DISULFIDE INTERCHANGE PROTEIN DSBE"/>
    <property type="match status" value="1"/>
</dbReference>
<dbReference type="RefSeq" id="WP_016420974.1">
    <property type="nucleotide sequence ID" value="NZ_FNND01000005.1"/>
</dbReference>
<dbReference type="Pfam" id="PF13905">
    <property type="entry name" value="Thioredoxin_8"/>
    <property type="match status" value="1"/>
</dbReference>
<dbReference type="SUPFAM" id="SSF52833">
    <property type="entry name" value="Thioredoxin-like"/>
    <property type="match status" value="1"/>
</dbReference>
<evidence type="ECO:0000313" key="2">
    <source>
        <dbReference type="EMBL" id="SDW93563.1"/>
    </source>
</evidence>
<keyword evidence="2" id="KW-0413">Isomerase</keyword>
<dbReference type="Gene3D" id="3.40.30.10">
    <property type="entry name" value="Glutaredoxin"/>
    <property type="match status" value="1"/>
</dbReference>
<dbReference type="EMBL" id="FNND01000005">
    <property type="protein sequence ID" value="SDW93563.1"/>
    <property type="molecule type" value="Genomic_DNA"/>
</dbReference>
<reference evidence="2 3" key="1">
    <citation type="submission" date="2016-10" db="EMBL/GenBank/DDBJ databases">
        <authorList>
            <person name="Varghese N."/>
            <person name="Submissions S."/>
        </authorList>
    </citation>
    <scope>NUCLEOTIDE SEQUENCE [LARGE SCALE GENOMIC DNA]</scope>
    <source>
        <strain evidence="2 3">DSM 11449</strain>
    </source>
</reference>
<dbReference type="GO" id="GO:0016853">
    <property type="term" value="F:isomerase activity"/>
    <property type="evidence" value="ECO:0007669"/>
    <property type="project" value="UniProtKB-KW"/>
</dbReference>
<protein>
    <submittedName>
        <fullName evidence="2">Thiol-disulfide isomerase or thioredoxin</fullName>
    </submittedName>
</protein>
<name>A0A1H2XKY8_9FLAO</name>
<evidence type="ECO:0000313" key="3">
    <source>
        <dbReference type="Proteomes" id="UP000182771"/>
    </source>
</evidence>
<feature type="domain" description="Thioredoxin" evidence="1">
    <location>
        <begin position="197"/>
        <end position="346"/>
    </location>
</feature>
<dbReference type="AlphaFoldDB" id="A0A1H2XKY8"/>
<dbReference type="GeneID" id="85016618"/>
<accession>A0A1H2XKY8</accession>
<dbReference type="InterPro" id="IPR025380">
    <property type="entry name" value="DUF4369"/>
</dbReference>
<dbReference type="CDD" id="cd02966">
    <property type="entry name" value="TlpA_like_family"/>
    <property type="match status" value="1"/>
</dbReference>